<dbReference type="PROSITE" id="PS50045">
    <property type="entry name" value="SIGMA54_INTERACT_4"/>
    <property type="match status" value="1"/>
</dbReference>
<dbReference type="PRINTS" id="PR01590">
    <property type="entry name" value="HTHFIS"/>
</dbReference>
<dbReference type="InterPro" id="IPR013655">
    <property type="entry name" value="PAS_fold_3"/>
</dbReference>
<keyword evidence="2" id="KW-0067">ATP-binding</keyword>
<evidence type="ECO:0000256" key="1">
    <source>
        <dbReference type="ARBA" id="ARBA00022741"/>
    </source>
</evidence>
<dbReference type="InterPro" id="IPR002197">
    <property type="entry name" value="HTH_Fis"/>
</dbReference>
<dbReference type="Gene3D" id="1.10.8.60">
    <property type="match status" value="1"/>
</dbReference>
<evidence type="ECO:0000259" key="6">
    <source>
        <dbReference type="PROSITE" id="PS50045"/>
    </source>
</evidence>
<keyword evidence="8" id="KW-1185">Reference proteome</keyword>
<dbReference type="InterPro" id="IPR009057">
    <property type="entry name" value="Homeodomain-like_sf"/>
</dbReference>
<feature type="domain" description="Sigma-54 factor interaction" evidence="6">
    <location>
        <begin position="366"/>
        <end position="590"/>
    </location>
</feature>
<keyword evidence="3" id="KW-0805">Transcription regulation</keyword>
<sequence length="691" mass="76335">MPLPGLCIIRLDSDGRIVLLLGENTLPRSLWGRIAPGVIFELALDECIELERLVALVRTLPFHHTKLRIDGQCWRVQSIRLGASHIRNDGFLFFIEPCDISRMIDASHVEALARPLALTGEEGFLHGDSGELIAAFHPEERLDTAPGTGRTAHRLPLHCSIRIPPTGEARAELEARGWCSATLPCSPDRKTAGLLVRSYAITYGPHPLIVSLVRGIELAEQPQSTIRERPFPAMAYRRTPAPDFRLLHADEGSRRILRMHSCMLFSPSPIAFNELIHPSDEARFRSAAAEAETGNSHFRLSYIVRADEGRDVRVLDKGTPVRDEHGRLLYVEGTLYDIGALDALHNEAAECRGEAPSLDDFKQLGIIGRSQGLKRMLTVIGRAATSRECVLILGESGSGKELAARAVHEASKRASGPFVSVNCGAIPECLMESEFFGHRKGAFSGADRNHAGLFEQAHGGTLFLDEIGEIPLNMQIKLLRAIEGSGITPVGGTGTFTPDVRIVAATNRDLAERVRLGAMREDFYYRINILPIRIPPLRERREDIPLLFGHFLGNCPNVAPLPGGLLARLMHYDWPGNVRELRNAAMRYATLGELPAEILGPEILGTKMLGAEIFDTEIPGAAALGTDATAFEAAQPTAEGDLRSRLSELEREILLRELESNQWNRSRVATRLGIDRRTLYDKIRRYDLRPS</sequence>
<dbReference type="GO" id="GO:0005524">
    <property type="term" value="F:ATP binding"/>
    <property type="evidence" value="ECO:0007669"/>
    <property type="project" value="UniProtKB-KW"/>
</dbReference>
<dbReference type="InterPro" id="IPR035965">
    <property type="entry name" value="PAS-like_dom_sf"/>
</dbReference>
<dbReference type="CDD" id="cd00009">
    <property type="entry name" value="AAA"/>
    <property type="match status" value="1"/>
</dbReference>
<proteinExistence type="predicted"/>
<evidence type="ECO:0000256" key="3">
    <source>
        <dbReference type="ARBA" id="ARBA00023015"/>
    </source>
</evidence>
<evidence type="ECO:0000313" key="7">
    <source>
        <dbReference type="EMBL" id="NJB67897.1"/>
    </source>
</evidence>
<dbReference type="Pfam" id="PF25601">
    <property type="entry name" value="AAA_lid_14"/>
    <property type="match status" value="1"/>
</dbReference>
<evidence type="ECO:0000256" key="5">
    <source>
        <dbReference type="ARBA" id="ARBA00023163"/>
    </source>
</evidence>
<dbReference type="Pfam" id="PF02954">
    <property type="entry name" value="HTH_8"/>
    <property type="match status" value="1"/>
</dbReference>
<dbReference type="Pfam" id="PF08447">
    <property type="entry name" value="PAS_3"/>
    <property type="match status" value="1"/>
</dbReference>
<evidence type="ECO:0000313" key="8">
    <source>
        <dbReference type="Proteomes" id="UP000580856"/>
    </source>
</evidence>
<dbReference type="CDD" id="cd00130">
    <property type="entry name" value="PAS"/>
    <property type="match status" value="1"/>
</dbReference>
<evidence type="ECO:0000256" key="4">
    <source>
        <dbReference type="ARBA" id="ARBA00023125"/>
    </source>
</evidence>
<organism evidence="7 8">
    <name type="scientific">Desulfobaculum xiamenense</name>
    <dbReference type="NCBI Taxonomy" id="995050"/>
    <lineage>
        <taxon>Bacteria</taxon>
        <taxon>Pseudomonadati</taxon>
        <taxon>Thermodesulfobacteriota</taxon>
        <taxon>Desulfovibrionia</taxon>
        <taxon>Desulfovibrionales</taxon>
        <taxon>Desulfovibrionaceae</taxon>
        <taxon>Desulfobaculum</taxon>
    </lineage>
</organism>
<dbReference type="GO" id="GO:0006355">
    <property type="term" value="P:regulation of DNA-templated transcription"/>
    <property type="evidence" value="ECO:0007669"/>
    <property type="project" value="InterPro"/>
</dbReference>
<dbReference type="InterPro" id="IPR002078">
    <property type="entry name" value="Sigma_54_int"/>
</dbReference>
<dbReference type="AlphaFoldDB" id="A0A846QL37"/>
<dbReference type="FunFam" id="3.40.50.300:FF:000006">
    <property type="entry name" value="DNA-binding transcriptional regulator NtrC"/>
    <property type="match status" value="1"/>
</dbReference>
<keyword evidence="5" id="KW-0804">Transcription</keyword>
<dbReference type="PROSITE" id="PS00688">
    <property type="entry name" value="SIGMA54_INTERACT_3"/>
    <property type="match status" value="1"/>
</dbReference>
<dbReference type="Gene3D" id="3.30.450.20">
    <property type="entry name" value="PAS domain"/>
    <property type="match status" value="1"/>
</dbReference>
<dbReference type="InterPro" id="IPR025944">
    <property type="entry name" value="Sigma_54_int_dom_CS"/>
</dbReference>
<dbReference type="SUPFAM" id="SSF52540">
    <property type="entry name" value="P-loop containing nucleoside triphosphate hydrolases"/>
    <property type="match status" value="1"/>
</dbReference>
<dbReference type="EMBL" id="JAATJA010000001">
    <property type="protein sequence ID" value="NJB67897.1"/>
    <property type="molecule type" value="Genomic_DNA"/>
</dbReference>
<dbReference type="PANTHER" id="PTHR32071:SF14">
    <property type="entry name" value="TRANSCRIPTIONAL REGULATORY PROTEIN RTCR"/>
    <property type="match status" value="1"/>
</dbReference>
<dbReference type="Gene3D" id="1.10.10.60">
    <property type="entry name" value="Homeodomain-like"/>
    <property type="match status" value="1"/>
</dbReference>
<dbReference type="Pfam" id="PF00158">
    <property type="entry name" value="Sigma54_activat"/>
    <property type="match status" value="1"/>
</dbReference>
<gene>
    <name evidence="7" type="ORF">GGQ74_001537</name>
</gene>
<dbReference type="InterPro" id="IPR000014">
    <property type="entry name" value="PAS"/>
</dbReference>
<dbReference type="InterPro" id="IPR058031">
    <property type="entry name" value="AAA_lid_NorR"/>
</dbReference>
<dbReference type="Gene3D" id="3.40.50.300">
    <property type="entry name" value="P-loop containing nucleotide triphosphate hydrolases"/>
    <property type="match status" value="1"/>
</dbReference>
<dbReference type="InterPro" id="IPR027417">
    <property type="entry name" value="P-loop_NTPase"/>
</dbReference>
<dbReference type="InterPro" id="IPR003593">
    <property type="entry name" value="AAA+_ATPase"/>
</dbReference>
<dbReference type="GO" id="GO:0043565">
    <property type="term" value="F:sequence-specific DNA binding"/>
    <property type="evidence" value="ECO:0007669"/>
    <property type="project" value="InterPro"/>
</dbReference>
<keyword evidence="4 7" id="KW-0238">DNA-binding</keyword>
<dbReference type="InterPro" id="IPR025943">
    <property type="entry name" value="Sigma_54_int_dom_ATP-bd_2"/>
</dbReference>
<keyword evidence="1" id="KW-0547">Nucleotide-binding</keyword>
<dbReference type="PROSITE" id="PS00676">
    <property type="entry name" value="SIGMA54_INTERACT_2"/>
    <property type="match status" value="1"/>
</dbReference>
<accession>A0A846QL37</accession>
<dbReference type="Proteomes" id="UP000580856">
    <property type="component" value="Unassembled WGS sequence"/>
</dbReference>
<dbReference type="SMART" id="SM00382">
    <property type="entry name" value="AAA"/>
    <property type="match status" value="1"/>
</dbReference>
<evidence type="ECO:0000256" key="2">
    <source>
        <dbReference type="ARBA" id="ARBA00022840"/>
    </source>
</evidence>
<name>A0A846QL37_9BACT</name>
<protein>
    <submittedName>
        <fullName evidence="7">DNA-binding NtrC family response regulator/PAS domain-containing protein</fullName>
    </submittedName>
</protein>
<dbReference type="SUPFAM" id="SSF55785">
    <property type="entry name" value="PYP-like sensor domain (PAS domain)"/>
    <property type="match status" value="1"/>
</dbReference>
<dbReference type="PANTHER" id="PTHR32071">
    <property type="entry name" value="TRANSCRIPTIONAL REGULATORY PROTEIN"/>
    <property type="match status" value="1"/>
</dbReference>
<dbReference type="SUPFAM" id="SSF46689">
    <property type="entry name" value="Homeodomain-like"/>
    <property type="match status" value="1"/>
</dbReference>
<comment type="caution">
    <text evidence="7">The sequence shown here is derived from an EMBL/GenBank/DDBJ whole genome shotgun (WGS) entry which is preliminary data.</text>
</comment>
<reference evidence="7 8" key="1">
    <citation type="submission" date="2020-03" db="EMBL/GenBank/DDBJ databases">
        <title>Genomic Encyclopedia of Type Strains, Phase IV (KMG-IV): sequencing the most valuable type-strain genomes for metagenomic binning, comparative biology and taxonomic classification.</title>
        <authorList>
            <person name="Goeker M."/>
        </authorList>
    </citation>
    <scope>NUCLEOTIDE SEQUENCE [LARGE SCALE GENOMIC DNA]</scope>
    <source>
        <strain evidence="7 8">DSM 24233</strain>
    </source>
</reference>